<accession>T1RQ74</accession>
<dbReference type="InterPro" id="IPR029044">
    <property type="entry name" value="Nucleotide-diphossugar_trans"/>
</dbReference>
<dbReference type="InterPro" id="IPR006357">
    <property type="entry name" value="HAD-SF_hydro_IIA"/>
</dbReference>
<dbReference type="Proteomes" id="UP000662736">
    <property type="component" value="Chromosome"/>
</dbReference>
<evidence type="ECO:0000313" key="3">
    <source>
        <dbReference type="EMBL" id="AGM38643.1"/>
    </source>
</evidence>
<dbReference type="CDD" id="cd02523">
    <property type="entry name" value="PC_cytidylyltransferase"/>
    <property type="match status" value="1"/>
</dbReference>
<dbReference type="SUPFAM" id="SSF53448">
    <property type="entry name" value="Nucleotide-diphospho-sugar transferases"/>
    <property type="match status" value="1"/>
</dbReference>
<dbReference type="NCBIfam" id="TIGR01460">
    <property type="entry name" value="HAD-SF-IIA"/>
    <property type="match status" value="1"/>
</dbReference>
<gene>
    <name evidence="3" type="primary">hydA2</name>
    <name evidence="2" type="synonym">hydA1</name>
    <name evidence="4" type="synonym">hydA11</name>
    <name evidence="5" type="ORF">J1G54_03990</name>
</gene>
<keyword evidence="3" id="KW-0378">Hydrolase</keyword>
<dbReference type="EMBL" id="KC795281">
    <property type="protein sequence ID" value="AGM38623.1"/>
    <property type="molecule type" value="Genomic_DNA"/>
</dbReference>
<dbReference type="EMBL" id="CP071491">
    <property type="protein sequence ID" value="QSX17702.1"/>
    <property type="molecule type" value="Genomic_DNA"/>
</dbReference>
<dbReference type="GO" id="GO:0005737">
    <property type="term" value="C:cytoplasm"/>
    <property type="evidence" value="ECO:0007669"/>
    <property type="project" value="TreeGrafter"/>
</dbReference>
<dbReference type="PANTHER" id="PTHR19288">
    <property type="entry name" value="4-NITROPHENYLPHOSPHATASE-RELATED"/>
    <property type="match status" value="1"/>
</dbReference>
<dbReference type="Gene3D" id="3.90.550.10">
    <property type="entry name" value="Spore Coat Polysaccharide Biosynthesis Protein SpsA, Chain A"/>
    <property type="match status" value="1"/>
</dbReference>
<evidence type="ECO:0000313" key="4">
    <source>
        <dbReference type="EMBL" id="AGM38804.1"/>
    </source>
</evidence>
<reference evidence="3" key="1">
    <citation type="journal article" date="2013" name="J. Bacteriol.">
        <title>Gene content and diversity of the loci encoding biosynthesis of capsular polysaccharides of the 15 serovar reference strains of Haemophilus parasuis.</title>
        <authorList>
            <consortium name="BRaDP1T Consortium"/>
            <person name="Howell K.J."/>
            <person name="Weinert L.A."/>
            <person name="Luan S.L."/>
            <person name="Peters S.E."/>
            <person name="Chaudhuri R.R."/>
            <person name="Harris D."/>
            <person name="Angen O."/>
            <person name="Aragon V."/>
            <person name="Parkhill J."/>
            <person name="Langford P.R."/>
            <person name="Rycroft A.N."/>
            <person name="Wren B.W."/>
            <person name="Tucker A.W."/>
            <person name="Maskell D.J."/>
        </authorList>
    </citation>
    <scope>NUCLEOTIDE SEQUENCE</scope>
    <source>
        <strain evidence="4">H465</strain>
        <strain evidence="2">N4</strain>
        <strain evidence="3">SW140</strain>
    </source>
</reference>
<dbReference type="SUPFAM" id="SSF56784">
    <property type="entry name" value="HAD-like"/>
    <property type="match status" value="1"/>
</dbReference>
<dbReference type="Pfam" id="PF00483">
    <property type="entry name" value="NTP_transferase"/>
    <property type="match status" value="1"/>
</dbReference>
<dbReference type="EMBL" id="KC795462">
    <property type="protein sequence ID" value="AGM38804.1"/>
    <property type="molecule type" value="Genomic_DNA"/>
</dbReference>
<evidence type="ECO:0000313" key="5">
    <source>
        <dbReference type="EMBL" id="QSX17702.1"/>
    </source>
</evidence>
<dbReference type="RefSeq" id="WP_021113860.1">
    <property type="nucleotide sequence ID" value="NZ_CP015099.1"/>
</dbReference>
<proteinExistence type="predicted"/>
<evidence type="ECO:0000313" key="2">
    <source>
        <dbReference type="EMBL" id="AGM38623.1"/>
    </source>
</evidence>
<reference evidence="5" key="3">
    <citation type="submission" date="2021-03" db="EMBL/GenBank/DDBJ databases">
        <title>Characterization of a novel Integrative Conjugative Element in Glaesserella parasuis.</title>
        <authorList>
            <person name="Hu G."/>
            <person name="Sun H."/>
        </authorList>
    </citation>
    <scope>NUCLEOTIDE SEQUENCE</scope>
    <source>
        <strain evidence="5">GHP1807</strain>
    </source>
</reference>
<evidence type="ECO:0000259" key="1">
    <source>
        <dbReference type="Pfam" id="PF00483"/>
    </source>
</evidence>
<dbReference type="PANTHER" id="PTHR19288:SF46">
    <property type="entry name" value="HALOACID DEHALOGENASE-LIKE HYDROLASE DOMAIN-CONTAINING PROTEIN 2"/>
    <property type="match status" value="1"/>
</dbReference>
<dbReference type="EMBL" id="KC795301">
    <property type="protein sequence ID" value="AGM38643.1"/>
    <property type="molecule type" value="Genomic_DNA"/>
</dbReference>
<reference evidence="3" key="2">
    <citation type="submission" date="2013-03" db="EMBL/GenBank/DDBJ databases">
        <authorList>
            <person name="Howell K."/>
            <person name="Weinert L."/>
            <person name="Luan S.-L."/>
            <person name="Peters S."/>
            <person name="Aragon V."/>
            <person name="Angen O."/>
            <person name="Tucker A.W."/>
            <person name="Maskell D.J."/>
        </authorList>
    </citation>
    <scope>NUCLEOTIDE SEQUENCE</scope>
    <source>
        <strain evidence="4">H465</strain>
        <strain evidence="2">N4</strain>
        <strain evidence="3">SW140</strain>
    </source>
</reference>
<feature type="domain" description="Nucleotidyl transferase" evidence="1">
    <location>
        <begin position="2"/>
        <end position="126"/>
    </location>
</feature>
<dbReference type="Pfam" id="PF13242">
    <property type="entry name" value="Hydrolase_like"/>
    <property type="match status" value="1"/>
</dbReference>
<organism evidence="3">
    <name type="scientific">Glaesserella parasuis</name>
    <name type="common">Haemophilus parasuis</name>
    <dbReference type="NCBI Taxonomy" id="738"/>
    <lineage>
        <taxon>Bacteria</taxon>
        <taxon>Pseudomonadati</taxon>
        <taxon>Pseudomonadota</taxon>
        <taxon>Gammaproteobacteria</taxon>
        <taxon>Pasteurellales</taxon>
        <taxon>Pasteurellaceae</taxon>
        <taxon>Glaesserella</taxon>
    </lineage>
</organism>
<dbReference type="AlphaFoldDB" id="T1RQ74"/>
<name>T1RQ74_GLAPU</name>
<dbReference type="GO" id="GO:0016791">
    <property type="term" value="F:phosphatase activity"/>
    <property type="evidence" value="ECO:0007669"/>
    <property type="project" value="TreeGrafter"/>
</dbReference>
<dbReference type="InterPro" id="IPR005835">
    <property type="entry name" value="NTP_transferase_dom"/>
</dbReference>
<sequence>MKGVILAAGIGSRLRPMTDDKPKCLVKVSGKPMLEYQLDAYRMAGIKDIVIVIGYKGEHIERYCRYINDLNITIIKNEEYEETNNMYSLYLAKEHLQGEPFILNNADLVIEKEIIANMLAAKEDNLVAVDVGLYNDESMKIICDSEGYIRDISKKIPQDRAVGCSIDFYKISHQISTLLFKEITETIEEGNRKNWTEVALQRIFQRKDVLFSVLNISKYKWVEIDNCDDLALADMYFSQLNRKITDYKCYLFDLDGTLYVGKNVINEAIDSVRLLQKQGKIVKFLSNNSSKSKQDYVSRLNELGIQCNVKDIILSTDATLRFLSEKEIKRVYVLGTEKLKQSLIENGFKLSEDDAEIVVIGYDTELTYSKLITASKLINKGIDYIATHKDIFCPTEFGPIPDIGSFIQMLEMTTKVAPLKIFGKPDISMVELVAKELNIDKSDMLMIGDRLYTDILMAKNFAIDSVLVLSGDTTRDMLEVSDISPTYVLKSFNVLY</sequence>
<dbReference type="InterPro" id="IPR036412">
    <property type="entry name" value="HAD-like_sf"/>
</dbReference>
<protein>
    <submittedName>
        <fullName evidence="3">HAD hydrolase, family IIA</fullName>
    </submittedName>
    <submittedName>
        <fullName evidence="5">HAD-IIA family hydrolase</fullName>
    </submittedName>
</protein>
<dbReference type="Pfam" id="PF13344">
    <property type="entry name" value="Hydrolase_6"/>
    <property type="match status" value="1"/>
</dbReference>
<dbReference type="InterPro" id="IPR023214">
    <property type="entry name" value="HAD_sf"/>
</dbReference>
<dbReference type="Gene3D" id="3.40.50.1000">
    <property type="entry name" value="HAD superfamily/HAD-like"/>
    <property type="match status" value="2"/>
</dbReference>